<keyword evidence="2" id="KW-1185">Reference proteome</keyword>
<dbReference type="EMBL" id="JAAIUW010000008">
    <property type="protein sequence ID" value="KAF7819337.1"/>
    <property type="molecule type" value="Genomic_DNA"/>
</dbReference>
<keyword evidence="1" id="KW-0675">Receptor</keyword>
<dbReference type="AlphaFoldDB" id="A0A834WE52"/>
<dbReference type="Proteomes" id="UP000634136">
    <property type="component" value="Unassembled WGS sequence"/>
</dbReference>
<sequence>MTTAFSLPHQIVGHLCTPCQFHLSARFFFAWAFLFSLVPQKEETSKAPLPGQNYKMSFTAAGPATFCNSTMQVAEVPTTSPLALLPTKQERIAQKNDLLLDVSVNYARNTRVMKVDPKPPVPIRVISNINPRRTQRATEAEVTTAIITVFSFSCLCRFRTSRGTGRKAGGVEYRSGQECRRPCDSWRKDYPPPRMKSKGAAYITAFILKTWKYARYIIVADIELSTLSEQESLQPLGNLPPRFALGAHRICKLGSNNTCGGILPTKALNSPLKLFTKFISARVLRSSDKSVNTSTDNCWQLASSFGILWLAAVKSGEVQGKNSAGESLVAGDAVPVAMVTGRVVTPAREKVRRVRRDRILESEKGQCVTRNRSTESFGVMNGEEK</sequence>
<keyword evidence="1" id="KW-0808">Transferase</keyword>
<dbReference type="GO" id="GO:0016301">
    <property type="term" value="F:kinase activity"/>
    <property type="evidence" value="ECO:0007669"/>
    <property type="project" value="UniProtKB-KW"/>
</dbReference>
<gene>
    <name evidence="1" type="ORF">G2W53_024792</name>
</gene>
<reference evidence="1" key="1">
    <citation type="submission" date="2020-09" db="EMBL/GenBank/DDBJ databases">
        <title>Genome-Enabled Discovery of Anthraquinone Biosynthesis in Senna tora.</title>
        <authorList>
            <person name="Kang S.-H."/>
            <person name="Pandey R.P."/>
            <person name="Lee C.-M."/>
            <person name="Sim J.-S."/>
            <person name="Jeong J.-T."/>
            <person name="Choi B.-S."/>
            <person name="Jung M."/>
            <person name="Ginzburg D."/>
            <person name="Zhao K."/>
            <person name="Won S.Y."/>
            <person name="Oh T.-J."/>
            <person name="Yu Y."/>
            <person name="Kim N.-H."/>
            <person name="Lee O.R."/>
            <person name="Lee T.-H."/>
            <person name="Bashyal P."/>
            <person name="Kim T.-S."/>
            <person name="Lee W.-H."/>
            <person name="Kawkins C."/>
            <person name="Kim C.-K."/>
            <person name="Kim J.S."/>
            <person name="Ahn B.O."/>
            <person name="Rhee S.Y."/>
            <person name="Sohng J.K."/>
        </authorList>
    </citation>
    <scope>NUCLEOTIDE SEQUENCE</scope>
    <source>
        <tissue evidence="1">Leaf</tissue>
    </source>
</reference>
<name>A0A834WE52_9FABA</name>
<evidence type="ECO:0000313" key="1">
    <source>
        <dbReference type="EMBL" id="KAF7819337.1"/>
    </source>
</evidence>
<organism evidence="1 2">
    <name type="scientific">Senna tora</name>
    <dbReference type="NCBI Taxonomy" id="362788"/>
    <lineage>
        <taxon>Eukaryota</taxon>
        <taxon>Viridiplantae</taxon>
        <taxon>Streptophyta</taxon>
        <taxon>Embryophyta</taxon>
        <taxon>Tracheophyta</taxon>
        <taxon>Spermatophyta</taxon>
        <taxon>Magnoliopsida</taxon>
        <taxon>eudicotyledons</taxon>
        <taxon>Gunneridae</taxon>
        <taxon>Pentapetalae</taxon>
        <taxon>rosids</taxon>
        <taxon>fabids</taxon>
        <taxon>Fabales</taxon>
        <taxon>Fabaceae</taxon>
        <taxon>Caesalpinioideae</taxon>
        <taxon>Cassia clade</taxon>
        <taxon>Senna</taxon>
    </lineage>
</organism>
<accession>A0A834WE52</accession>
<comment type="caution">
    <text evidence="1">The sequence shown here is derived from an EMBL/GenBank/DDBJ whole genome shotgun (WGS) entry which is preliminary data.</text>
</comment>
<keyword evidence="1" id="KW-0418">Kinase</keyword>
<evidence type="ECO:0000313" key="2">
    <source>
        <dbReference type="Proteomes" id="UP000634136"/>
    </source>
</evidence>
<proteinExistence type="predicted"/>
<protein>
    <submittedName>
        <fullName evidence="1">LRR receptor-like serine/threonine-protein kinase RPK2</fullName>
    </submittedName>
</protein>